<sequence>MFGFFVQAIVTGKGPLENLSDHLADPVANNAWAYATNFVPGS</sequence>
<organism evidence="1 2">
    <name type="scientific">Diphasiastrum complanatum</name>
    <name type="common">Issler's clubmoss</name>
    <name type="synonym">Lycopodium complanatum</name>
    <dbReference type="NCBI Taxonomy" id="34168"/>
    <lineage>
        <taxon>Eukaryota</taxon>
        <taxon>Viridiplantae</taxon>
        <taxon>Streptophyta</taxon>
        <taxon>Embryophyta</taxon>
        <taxon>Tracheophyta</taxon>
        <taxon>Lycopodiopsida</taxon>
        <taxon>Lycopodiales</taxon>
        <taxon>Lycopodiaceae</taxon>
        <taxon>Lycopodioideae</taxon>
        <taxon>Diphasiastrum</taxon>
    </lineage>
</organism>
<accession>A0ACC2EIB5</accession>
<comment type="caution">
    <text evidence="1">The sequence shown here is derived from an EMBL/GenBank/DDBJ whole genome shotgun (WGS) entry which is preliminary data.</text>
</comment>
<gene>
    <name evidence="1" type="ORF">O6H91_02G089700</name>
</gene>
<evidence type="ECO:0000313" key="2">
    <source>
        <dbReference type="Proteomes" id="UP001162992"/>
    </source>
</evidence>
<name>A0ACC2EIB5_DIPCM</name>
<evidence type="ECO:0000313" key="1">
    <source>
        <dbReference type="EMBL" id="KAJ7566135.1"/>
    </source>
</evidence>
<protein>
    <submittedName>
        <fullName evidence="1">Uncharacterized protein</fullName>
    </submittedName>
</protein>
<keyword evidence="2" id="KW-1185">Reference proteome</keyword>
<reference evidence="2" key="1">
    <citation type="journal article" date="2024" name="Proc. Natl. Acad. Sci. U.S.A.">
        <title>Extraordinary preservation of gene collinearity over three hundred million years revealed in homosporous lycophytes.</title>
        <authorList>
            <person name="Li C."/>
            <person name="Wickell D."/>
            <person name="Kuo L.Y."/>
            <person name="Chen X."/>
            <person name="Nie B."/>
            <person name="Liao X."/>
            <person name="Peng D."/>
            <person name="Ji J."/>
            <person name="Jenkins J."/>
            <person name="Williams M."/>
            <person name="Shu S."/>
            <person name="Plott C."/>
            <person name="Barry K."/>
            <person name="Rajasekar S."/>
            <person name="Grimwood J."/>
            <person name="Han X."/>
            <person name="Sun S."/>
            <person name="Hou Z."/>
            <person name="He W."/>
            <person name="Dai G."/>
            <person name="Sun C."/>
            <person name="Schmutz J."/>
            <person name="Leebens-Mack J.H."/>
            <person name="Li F.W."/>
            <person name="Wang L."/>
        </authorList>
    </citation>
    <scope>NUCLEOTIDE SEQUENCE [LARGE SCALE GENOMIC DNA]</scope>
    <source>
        <strain evidence="2">cv. PW_Plant_1</strain>
    </source>
</reference>
<dbReference type="Proteomes" id="UP001162992">
    <property type="component" value="Chromosome 2"/>
</dbReference>
<dbReference type="EMBL" id="CM055093">
    <property type="protein sequence ID" value="KAJ7566135.1"/>
    <property type="molecule type" value="Genomic_DNA"/>
</dbReference>
<proteinExistence type="predicted"/>